<accession>A0A2T0MMU0</accession>
<evidence type="ECO:0000313" key="2">
    <source>
        <dbReference type="EMBL" id="PRX59145.1"/>
    </source>
</evidence>
<evidence type="ECO:0000313" key="3">
    <source>
        <dbReference type="Proteomes" id="UP000238312"/>
    </source>
</evidence>
<feature type="region of interest" description="Disordered" evidence="1">
    <location>
        <begin position="14"/>
        <end position="38"/>
    </location>
</feature>
<sequence>MDFSTLLPFARRPSLAPGGDKIVPPGRPGFPARWSKGQMSDEPIRRLRAAARRTRELAGQRAGTGLGHEDADDDVGTIGTDGAVGFDPFPLLGALQRHGVRAVVIGQVAGIMHGSAELTGDLDLLWDGVPEHAPALAAAFASVGARLSDERGEPVATRPESFLRPKVQFTATGAGGDCCTPDLPWGGLRVREVLDRAVTAAGPDGLEVGYAGLDDLILMRRALGRPKDLRRAAELESLRSGR</sequence>
<name>A0A2T0MMU0_9ACTN</name>
<dbReference type="Proteomes" id="UP000238312">
    <property type="component" value="Unassembled WGS sequence"/>
</dbReference>
<comment type="caution">
    <text evidence="2">The sequence shown here is derived from an EMBL/GenBank/DDBJ whole genome shotgun (WGS) entry which is preliminary data.</text>
</comment>
<dbReference type="EMBL" id="PVNG01000021">
    <property type="protein sequence ID" value="PRX59145.1"/>
    <property type="molecule type" value="Genomic_DNA"/>
</dbReference>
<organism evidence="2 3">
    <name type="scientific">Nonomuraea fuscirosea</name>
    <dbReference type="NCBI Taxonomy" id="1291556"/>
    <lineage>
        <taxon>Bacteria</taxon>
        <taxon>Bacillati</taxon>
        <taxon>Actinomycetota</taxon>
        <taxon>Actinomycetes</taxon>
        <taxon>Streptosporangiales</taxon>
        <taxon>Streptosporangiaceae</taxon>
        <taxon>Nonomuraea</taxon>
    </lineage>
</organism>
<dbReference type="SUPFAM" id="SSF81301">
    <property type="entry name" value="Nucleotidyltransferase"/>
    <property type="match status" value="1"/>
</dbReference>
<reference evidence="2 3" key="1">
    <citation type="submission" date="2018-03" db="EMBL/GenBank/DDBJ databases">
        <title>Genomic Encyclopedia of Type Strains, Phase III (KMG-III): the genomes of soil and plant-associated and newly described type strains.</title>
        <authorList>
            <person name="Whitman W."/>
        </authorList>
    </citation>
    <scope>NUCLEOTIDE SEQUENCE [LARGE SCALE GENOMIC DNA]</scope>
    <source>
        <strain evidence="2 3">CGMCC 4.7104</strain>
    </source>
</reference>
<dbReference type="AlphaFoldDB" id="A0A2T0MMU0"/>
<gene>
    <name evidence="2" type="ORF">B0I32_121249</name>
</gene>
<proteinExistence type="predicted"/>
<dbReference type="Gene3D" id="3.30.460.40">
    <property type="match status" value="1"/>
</dbReference>
<keyword evidence="3" id="KW-1185">Reference proteome</keyword>
<evidence type="ECO:0000256" key="1">
    <source>
        <dbReference type="SAM" id="MobiDB-lite"/>
    </source>
</evidence>
<dbReference type="InterPro" id="IPR043519">
    <property type="entry name" value="NT_sf"/>
</dbReference>
<protein>
    <submittedName>
        <fullName evidence="2">Uncharacterized protein</fullName>
    </submittedName>
</protein>